<reference evidence="2" key="1">
    <citation type="submission" date="2021-06" db="EMBL/GenBank/DDBJ databases">
        <authorList>
            <person name="Hodson N. C."/>
            <person name="Mongue J. A."/>
            <person name="Jaron S. K."/>
        </authorList>
    </citation>
    <scope>NUCLEOTIDE SEQUENCE</scope>
</reference>
<evidence type="ECO:0000313" key="2">
    <source>
        <dbReference type="EMBL" id="CAG7648844.1"/>
    </source>
</evidence>
<feature type="non-terminal residue" evidence="2">
    <location>
        <position position="1"/>
    </location>
</feature>
<feature type="transmembrane region" description="Helical" evidence="1">
    <location>
        <begin position="21"/>
        <end position="39"/>
    </location>
</feature>
<organism evidence="2 3">
    <name type="scientific">Allacma fusca</name>
    <dbReference type="NCBI Taxonomy" id="39272"/>
    <lineage>
        <taxon>Eukaryota</taxon>
        <taxon>Metazoa</taxon>
        <taxon>Ecdysozoa</taxon>
        <taxon>Arthropoda</taxon>
        <taxon>Hexapoda</taxon>
        <taxon>Collembola</taxon>
        <taxon>Symphypleona</taxon>
        <taxon>Sminthuridae</taxon>
        <taxon>Allacma</taxon>
    </lineage>
</organism>
<evidence type="ECO:0000313" key="3">
    <source>
        <dbReference type="Proteomes" id="UP000708208"/>
    </source>
</evidence>
<feature type="non-terminal residue" evidence="2">
    <location>
        <position position="59"/>
    </location>
</feature>
<dbReference type="EMBL" id="CAJVCH010003469">
    <property type="protein sequence ID" value="CAG7648844.1"/>
    <property type="molecule type" value="Genomic_DNA"/>
</dbReference>
<keyword evidence="3" id="KW-1185">Reference proteome</keyword>
<accession>A0A8J2J2M9</accession>
<keyword evidence="1" id="KW-0472">Membrane</keyword>
<dbReference type="Proteomes" id="UP000708208">
    <property type="component" value="Unassembled WGS sequence"/>
</dbReference>
<keyword evidence="1" id="KW-0812">Transmembrane</keyword>
<sequence>TSASSKLMLRLWKRFKKSDNAVAYGFYINLNAISEYFLSLTKTLTSKAMGRSETFGNRK</sequence>
<gene>
    <name evidence="2" type="ORF">AFUS01_LOCUS667</name>
</gene>
<protein>
    <submittedName>
        <fullName evidence="2">Uncharacterized protein</fullName>
    </submittedName>
</protein>
<name>A0A8J2J2M9_9HEXA</name>
<comment type="caution">
    <text evidence="2">The sequence shown here is derived from an EMBL/GenBank/DDBJ whole genome shotgun (WGS) entry which is preliminary data.</text>
</comment>
<evidence type="ECO:0000256" key="1">
    <source>
        <dbReference type="SAM" id="Phobius"/>
    </source>
</evidence>
<keyword evidence="1" id="KW-1133">Transmembrane helix</keyword>
<proteinExistence type="predicted"/>
<dbReference type="AlphaFoldDB" id="A0A8J2J2M9"/>